<feature type="transmembrane region" description="Helical" evidence="2">
    <location>
        <begin position="33"/>
        <end position="52"/>
    </location>
</feature>
<keyword evidence="2" id="KW-1133">Transmembrane helix</keyword>
<feature type="region of interest" description="Disordered" evidence="1">
    <location>
        <begin position="1"/>
        <end position="23"/>
    </location>
</feature>
<dbReference type="VEuPathDB" id="VectorBase:HLOH_055398"/>
<organism evidence="3 4">
    <name type="scientific">Haemaphysalis longicornis</name>
    <name type="common">Bush tick</name>
    <dbReference type="NCBI Taxonomy" id="44386"/>
    <lineage>
        <taxon>Eukaryota</taxon>
        <taxon>Metazoa</taxon>
        <taxon>Ecdysozoa</taxon>
        <taxon>Arthropoda</taxon>
        <taxon>Chelicerata</taxon>
        <taxon>Arachnida</taxon>
        <taxon>Acari</taxon>
        <taxon>Parasitiformes</taxon>
        <taxon>Ixodida</taxon>
        <taxon>Ixodoidea</taxon>
        <taxon>Ixodidae</taxon>
        <taxon>Haemaphysalinae</taxon>
        <taxon>Haemaphysalis</taxon>
    </lineage>
</organism>
<evidence type="ECO:0000256" key="1">
    <source>
        <dbReference type="SAM" id="MobiDB-lite"/>
    </source>
</evidence>
<dbReference type="OrthoDB" id="6504585at2759"/>
<dbReference type="EMBL" id="JABSTR010000008">
    <property type="protein sequence ID" value="KAH9378060.1"/>
    <property type="molecule type" value="Genomic_DNA"/>
</dbReference>
<sequence>MDHFQFKGMVEPAPPRSRRAPEKDDSQAVNLKFGIKFIVGAIVVLSIALLLLRTLSGKRPMEAYCKTTACFRHAELLTATLNRSLDPCSDFQAYVCSAWKPPGSYLDRSRSAMDDVRKSWFPAFHDMLLRGHRILEVARKPLAMYEH</sequence>
<dbReference type="InterPro" id="IPR000718">
    <property type="entry name" value="Peptidase_M13"/>
</dbReference>
<dbReference type="SUPFAM" id="SSF55486">
    <property type="entry name" value="Metalloproteases ('zincins'), catalytic domain"/>
    <property type="match status" value="1"/>
</dbReference>
<gene>
    <name evidence="3" type="ORF">HPB48_022880</name>
</gene>
<keyword evidence="2" id="KW-0472">Membrane</keyword>
<dbReference type="GO" id="GO:0004222">
    <property type="term" value="F:metalloendopeptidase activity"/>
    <property type="evidence" value="ECO:0007669"/>
    <property type="project" value="InterPro"/>
</dbReference>
<proteinExistence type="predicted"/>
<name>A0A9J6GUY4_HAELO</name>
<keyword evidence="2" id="KW-0812">Transmembrane</keyword>
<dbReference type="AlphaFoldDB" id="A0A9J6GUY4"/>
<evidence type="ECO:0000256" key="2">
    <source>
        <dbReference type="SAM" id="Phobius"/>
    </source>
</evidence>
<evidence type="ECO:0000313" key="3">
    <source>
        <dbReference type="EMBL" id="KAH9378060.1"/>
    </source>
</evidence>
<comment type="caution">
    <text evidence="3">The sequence shown here is derived from an EMBL/GenBank/DDBJ whole genome shotgun (WGS) entry which is preliminary data.</text>
</comment>
<dbReference type="PROSITE" id="PS51885">
    <property type="entry name" value="NEPRILYSIN"/>
    <property type="match status" value="1"/>
</dbReference>
<dbReference type="Proteomes" id="UP000821853">
    <property type="component" value="Unassembled WGS sequence"/>
</dbReference>
<reference evidence="3 4" key="1">
    <citation type="journal article" date="2020" name="Cell">
        <title>Large-Scale Comparative Analyses of Tick Genomes Elucidate Their Genetic Diversity and Vector Capacities.</title>
        <authorList>
            <consortium name="Tick Genome and Microbiome Consortium (TIGMIC)"/>
            <person name="Jia N."/>
            <person name="Wang J."/>
            <person name="Shi W."/>
            <person name="Du L."/>
            <person name="Sun Y."/>
            <person name="Zhan W."/>
            <person name="Jiang J.F."/>
            <person name="Wang Q."/>
            <person name="Zhang B."/>
            <person name="Ji P."/>
            <person name="Bell-Sakyi L."/>
            <person name="Cui X.M."/>
            <person name="Yuan T.T."/>
            <person name="Jiang B.G."/>
            <person name="Yang W.F."/>
            <person name="Lam T.T."/>
            <person name="Chang Q.C."/>
            <person name="Ding S.J."/>
            <person name="Wang X.J."/>
            <person name="Zhu J.G."/>
            <person name="Ruan X.D."/>
            <person name="Zhao L."/>
            <person name="Wei J.T."/>
            <person name="Ye R.Z."/>
            <person name="Que T.C."/>
            <person name="Du C.H."/>
            <person name="Zhou Y.H."/>
            <person name="Cheng J.X."/>
            <person name="Dai P.F."/>
            <person name="Guo W.B."/>
            <person name="Han X.H."/>
            <person name="Huang E.J."/>
            <person name="Li L.F."/>
            <person name="Wei W."/>
            <person name="Gao Y.C."/>
            <person name="Liu J.Z."/>
            <person name="Shao H.Z."/>
            <person name="Wang X."/>
            <person name="Wang C.C."/>
            <person name="Yang T.C."/>
            <person name="Huo Q.B."/>
            <person name="Li W."/>
            <person name="Chen H.Y."/>
            <person name="Chen S.E."/>
            <person name="Zhou L.G."/>
            <person name="Ni X.B."/>
            <person name="Tian J.H."/>
            <person name="Sheng Y."/>
            <person name="Liu T."/>
            <person name="Pan Y.S."/>
            <person name="Xia L.Y."/>
            <person name="Li J."/>
            <person name="Zhao F."/>
            <person name="Cao W.C."/>
        </authorList>
    </citation>
    <scope>NUCLEOTIDE SEQUENCE [LARGE SCALE GENOMIC DNA]</scope>
    <source>
        <strain evidence="3">HaeL-2018</strain>
    </source>
</reference>
<dbReference type="InterPro" id="IPR024079">
    <property type="entry name" value="MetalloPept_cat_dom_sf"/>
</dbReference>
<dbReference type="Gene3D" id="3.40.390.10">
    <property type="entry name" value="Collagenase (Catalytic Domain)"/>
    <property type="match status" value="1"/>
</dbReference>
<accession>A0A9J6GUY4</accession>
<evidence type="ECO:0000313" key="4">
    <source>
        <dbReference type="Proteomes" id="UP000821853"/>
    </source>
</evidence>
<protein>
    <submittedName>
        <fullName evidence="3">Uncharacterized protein</fullName>
    </submittedName>
</protein>
<keyword evidence="4" id="KW-1185">Reference proteome</keyword>
<dbReference type="GO" id="GO:0006508">
    <property type="term" value="P:proteolysis"/>
    <property type="evidence" value="ECO:0007669"/>
    <property type="project" value="InterPro"/>
</dbReference>